<reference evidence="6" key="1">
    <citation type="submission" date="2016-10" db="EMBL/GenBank/DDBJ databases">
        <authorList>
            <person name="Varghese N."/>
            <person name="Submissions S."/>
        </authorList>
    </citation>
    <scope>NUCLEOTIDE SEQUENCE [LARGE SCALE GENOMIC DNA]</scope>
    <source>
        <strain evidence="6">NRRL B-59562</strain>
    </source>
</reference>
<keyword evidence="3" id="KW-1133">Transmembrane helix</keyword>
<evidence type="ECO:0000256" key="3">
    <source>
        <dbReference type="SAM" id="Phobius"/>
    </source>
</evidence>
<dbReference type="InterPro" id="IPR010718">
    <property type="entry name" value="DUF1294"/>
</dbReference>
<keyword evidence="3" id="KW-0812">Transmembrane</keyword>
<keyword evidence="3" id="KW-0472">Membrane</keyword>
<dbReference type="SUPFAM" id="SSF50249">
    <property type="entry name" value="Nucleic acid-binding proteins"/>
    <property type="match status" value="1"/>
</dbReference>
<dbReference type="GO" id="GO:0005829">
    <property type="term" value="C:cytosol"/>
    <property type="evidence" value="ECO:0007669"/>
    <property type="project" value="UniProtKB-ARBA"/>
</dbReference>
<dbReference type="Pfam" id="PF00313">
    <property type="entry name" value="CSD"/>
    <property type="match status" value="1"/>
</dbReference>
<evidence type="ECO:0000313" key="5">
    <source>
        <dbReference type="EMBL" id="SDX61528.1"/>
    </source>
</evidence>
<feature type="domain" description="CSD" evidence="4">
    <location>
        <begin position="2"/>
        <end position="66"/>
    </location>
</feature>
<dbReference type="Gene3D" id="2.40.50.140">
    <property type="entry name" value="Nucleic acid-binding proteins"/>
    <property type="match status" value="1"/>
</dbReference>
<evidence type="ECO:0000256" key="1">
    <source>
        <dbReference type="ARBA" id="ARBA00022553"/>
    </source>
</evidence>
<feature type="transmembrane region" description="Helical" evidence="3">
    <location>
        <begin position="106"/>
        <end position="125"/>
    </location>
</feature>
<name>A0A1H3D5X5_9PSED</name>
<evidence type="ECO:0000313" key="6">
    <source>
        <dbReference type="Proteomes" id="UP000243778"/>
    </source>
</evidence>
<dbReference type="OrthoDB" id="72963at2"/>
<feature type="transmembrane region" description="Helical" evidence="3">
    <location>
        <begin position="131"/>
        <end position="150"/>
    </location>
</feature>
<dbReference type="AlphaFoldDB" id="A0A1H3D5X5"/>
<dbReference type="CDD" id="cd04458">
    <property type="entry name" value="CSP_CDS"/>
    <property type="match status" value="1"/>
</dbReference>
<dbReference type="PANTHER" id="PTHR12962">
    <property type="entry name" value="CALCIUM-REGULATED HEAT STABLE PROTEIN CRHSP-24-RELATED"/>
    <property type="match status" value="1"/>
</dbReference>
<keyword evidence="1" id="KW-0597">Phosphoprotein</keyword>
<dbReference type="InterPro" id="IPR002059">
    <property type="entry name" value="CSP_DNA-bd"/>
</dbReference>
<dbReference type="EMBL" id="FNNU01000005">
    <property type="protein sequence ID" value="SDX61528.1"/>
    <property type="molecule type" value="Genomic_DNA"/>
</dbReference>
<dbReference type="RefSeq" id="WP_090230521.1">
    <property type="nucleotide sequence ID" value="NZ_FNNU01000005.1"/>
</dbReference>
<accession>A0A1H3D5X5</accession>
<protein>
    <submittedName>
        <fullName evidence="5">Uncharacterized membrane protein YsdA, DUF1294 family</fullName>
    </submittedName>
</protein>
<gene>
    <name evidence="5" type="ORF">SAMN05216287_3291</name>
</gene>
<feature type="transmembrane region" description="Helical" evidence="3">
    <location>
        <begin position="197"/>
        <end position="216"/>
    </location>
</feature>
<dbReference type="InterPro" id="IPR011129">
    <property type="entry name" value="CSD"/>
</dbReference>
<dbReference type="Proteomes" id="UP000243778">
    <property type="component" value="Unassembled WGS sequence"/>
</dbReference>
<dbReference type="GO" id="GO:0043488">
    <property type="term" value="P:regulation of mRNA stability"/>
    <property type="evidence" value="ECO:0007669"/>
    <property type="project" value="TreeGrafter"/>
</dbReference>
<dbReference type="GO" id="GO:0003730">
    <property type="term" value="F:mRNA 3'-UTR binding"/>
    <property type="evidence" value="ECO:0007669"/>
    <property type="project" value="TreeGrafter"/>
</dbReference>
<dbReference type="PANTHER" id="PTHR12962:SF1">
    <property type="entry name" value="COLD SHOCK DOMAIN-CONTAINING PROTEIN CG9705"/>
    <property type="match status" value="1"/>
</dbReference>
<dbReference type="InterPro" id="IPR012340">
    <property type="entry name" value="NA-bd_OB-fold"/>
</dbReference>
<feature type="region of interest" description="Disordered" evidence="2">
    <location>
        <begin position="71"/>
        <end position="92"/>
    </location>
</feature>
<dbReference type="Pfam" id="PF06961">
    <property type="entry name" value="DUF1294"/>
    <property type="match status" value="1"/>
</dbReference>
<organism evidence="5 6">
    <name type="scientific">Pseudomonas kuykendallii</name>
    <dbReference type="NCBI Taxonomy" id="1007099"/>
    <lineage>
        <taxon>Bacteria</taxon>
        <taxon>Pseudomonadati</taxon>
        <taxon>Pseudomonadota</taxon>
        <taxon>Gammaproteobacteria</taxon>
        <taxon>Pseudomonadales</taxon>
        <taxon>Pseudomonadaceae</taxon>
        <taxon>Pseudomonas</taxon>
    </lineage>
</organism>
<sequence length="223" mass="25138">MELRGTLKSWNDEKGFGFIVPQAGGPQVFVHVSAMRGERRPRPGDTVLYTVSSESGERPRASHARLPGLSLDDPAIRQKPRNTAKPVTRYSASPARTTRRPLHLQLKLTLFVLLCLLPAGGVAQLAWRGSFWPAAAYLLLSVLAFLLYGIDKRRALSGGRRTPENTLHLIELLGGWPGALIAQQAFRHKTRKLSYQLLFWLIVLLHQAFWIDWLLLGRRFIPF</sequence>
<proteinExistence type="predicted"/>
<dbReference type="InterPro" id="IPR052069">
    <property type="entry name" value="Ca-reg_mRNA-binding_domain"/>
</dbReference>
<evidence type="ECO:0000256" key="2">
    <source>
        <dbReference type="SAM" id="MobiDB-lite"/>
    </source>
</evidence>
<dbReference type="STRING" id="1007099.SAMN05216287_3291"/>
<dbReference type="PROSITE" id="PS51857">
    <property type="entry name" value="CSD_2"/>
    <property type="match status" value="1"/>
</dbReference>
<evidence type="ECO:0000259" key="4">
    <source>
        <dbReference type="PROSITE" id="PS51857"/>
    </source>
</evidence>
<keyword evidence="6" id="KW-1185">Reference proteome</keyword>
<dbReference type="SMART" id="SM00357">
    <property type="entry name" value="CSP"/>
    <property type="match status" value="1"/>
</dbReference>